<dbReference type="EMBL" id="HACG01047726">
    <property type="protein sequence ID" value="CEK94591.1"/>
    <property type="molecule type" value="Transcribed_RNA"/>
</dbReference>
<keyword evidence="1" id="KW-1133">Transmembrane helix</keyword>
<accession>A0A0B7BQE8</accession>
<feature type="transmembrane region" description="Helical" evidence="1">
    <location>
        <begin position="263"/>
        <end position="285"/>
    </location>
</feature>
<evidence type="ECO:0000313" key="2">
    <source>
        <dbReference type="EMBL" id="CEK94591.1"/>
    </source>
</evidence>
<evidence type="ECO:0000256" key="1">
    <source>
        <dbReference type="SAM" id="Phobius"/>
    </source>
</evidence>
<protein>
    <submittedName>
        <fullName evidence="2">Uncharacterized protein</fullName>
    </submittedName>
</protein>
<dbReference type="AlphaFoldDB" id="A0A0B7BQE8"/>
<keyword evidence="1" id="KW-0812">Transmembrane</keyword>
<name>A0A0B7BQE8_9EUPU</name>
<keyword evidence="1" id="KW-0472">Membrane</keyword>
<sequence>MLLGYTNLCNENDIQQITALYLYIPKTKETCDPLVGLYFGYDAPYNASCCLETKPDEMKMLLLQVMKGFNGKTNSEVNSSLVFQEIINNKVLTLPNNTLLTAEYMCLDNKSQTTHFLDICDNRSLTGKDLVEVHLVFNIKSFWNITSSSVCSCDITSGQNKSENIDVRAVDVRLVDDTILSLFGAETRILNSSKLFWWEDGVFLSSHEEIVINLTKINPSVPPHSIWLRITGKDLTVSCSNYNLESLDFRDGAENSFSMSNSWYIIVMGIIAGVLIAVLIVIFLWRCVCRRSHANTDEYAVICTDIKALYIKRDSTTNNLSHNGDESTDTWLNSSNIYFEVEPNYEMPQSSSGNIRNFQSAEDNNQNYYLDRKDSTDVQTTSPQENVYSHLREPSNMNTMTNLYDTIHCDEYSTLQRMKPTTVIDNTYNL</sequence>
<organism evidence="2">
    <name type="scientific">Arion vulgaris</name>
    <dbReference type="NCBI Taxonomy" id="1028688"/>
    <lineage>
        <taxon>Eukaryota</taxon>
        <taxon>Metazoa</taxon>
        <taxon>Spiralia</taxon>
        <taxon>Lophotrochozoa</taxon>
        <taxon>Mollusca</taxon>
        <taxon>Gastropoda</taxon>
        <taxon>Heterobranchia</taxon>
        <taxon>Euthyneura</taxon>
        <taxon>Panpulmonata</taxon>
        <taxon>Eupulmonata</taxon>
        <taxon>Stylommatophora</taxon>
        <taxon>Helicina</taxon>
        <taxon>Arionoidea</taxon>
        <taxon>Arionidae</taxon>
        <taxon>Arion</taxon>
    </lineage>
</organism>
<reference evidence="2" key="1">
    <citation type="submission" date="2014-12" db="EMBL/GenBank/DDBJ databases">
        <title>Insight into the proteome of Arion vulgaris.</title>
        <authorList>
            <person name="Aradska J."/>
            <person name="Bulat T."/>
            <person name="Smidak R."/>
            <person name="Sarate P."/>
            <person name="Gangsoo J."/>
            <person name="Sialana F."/>
            <person name="Bilban M."/>
            <person name="Lubec G."/>
        </authorList>
    </citation>
    <scope>NUCLEOTIDE SEQUENCE</scope>
    <source>
        <tissue evidence="2">Skin</tissue>
    </source>
</reference>
<proteinExistence type="predicted"/>
<gene>
    <name evidence="2" type="primary">ORF201750</name>
</gene>